<feature type="region of interest" description="Disordered" evidence="1">
    <location>
        <begin position="58"/>
        <end position="179"/>
    </location>
</feature>
<name>A0A2G5BGS4_COERN</name>
<protein>
    <recommendedName>
        <fullName evidence="4">Roadblock/LAMTOR2 domain-containing protein</fullName>
    </recommendedName>
</protein>
<feature type="compositionally biased region" description="Polar residues" evidence="1">
    <location>
        <begin position="120"/>
        <end position="137"/>
    </location>
</feature>
<dbReference type="OrthoDB" id="271745at2759"/>
<feature type="compositionally biased region" description="Polar residues" evidence="1">
    <location>
        <begin position="89"/>
        <end position="102"/>
    </location>
</feature>
<accession>A0A2G5BGS4</accession>
<dbReference type="EMBL" id="KZ303491">
    <property type="protein sequence ID" value="PIA18224.1"/>
    <property type="molecule type" value="Genomic_DNA"/>
</dbReference>
<sequence length="286" mass="31466">MLRSKNLKKVLEQALTSEIPVCAVFNAEGVVLAHATSAKDVEMGEHYEQFQRFSSFATDTSNADRRNPAIAGRGVGEESYLYTRERGTSQESEQPLNPQSGSTKDRVGGTEESQRRQIGFSATASEQLQTHHASQPLHSGGPYIGGYRHPDDSQVIEDDSASSFGDINSEDSREAESRERLDDDLAIVASLWKGYEGLPGLIESKDRDIDDYLGDTKSEIQGEAMGNNLHMAIIECKNGKAAVTRLGSYRLFLLSRPTTPLGMLRLKSDNLCRFLEQCLQPSGDAF</sequence>
<evidence type="ECO:0008006" key="4">
    <source>
        <dbReference type="Google" id="ProtNLM"/>
    </source>
</evidence>
<dbReference type="AlphaFoldDB" id="A0A2G5BGS4"/>
<evidence type="ECO:0000256" key="1">
    <source>
        <dbReference type="SAM" id="MobiDB-lite"/>
    </source>
</evidence>
<feature type="compositionally biased region" description="Basic and acidic residues" evidence="1">
    <location>
        <begin position="170"/>
        <end position="179"/>
    </location>
</feature>
<reference evidence="2 3" key="1">
    <citation type="journal article" date="2015" name="Genome Biol. Evol.">
        <title>Phylogenomic analyses indicate that early fungi evolved digesting cell walls of algal ancestors of land plants.</title>
        <authorList>
            <person name="Chang Y."/>
            <person name="Wang S."/>
            <person name="Sekimoto S."/>
            <person name="Aerts A.L."/>
            <person name="Choi C."/>
            <person name="Clum A."/>
            <person name="LaButti K.M."/>
            <person name="Lindquist E.A."/>
            <person name="Yee Ngan C."/>
            <person name="Ohm R.A."/>
            <person name="Salamov A.A."/>
            <person name="Grigoriev I.V."/>
            <person name="Spatafora J.W."/>
            <person name="Berbee M.L."/>
        </authorList>
    </citation>
    <scope>NUCLEOTIDE SEQUENCE [LARGE SCALE GENOMIC DNA]</scope>
    <source>
        <strain evidence="2 3">NRRL 1564</strain>
    </source>
</reference>
<organism evidence="2 3">
    <name type="scientific">Coemansia reversa (strain ATCC 12441 / NRRL 1564)</name>
    <dbReference type="NCBI Taxonomy" id="763665"/>
    <lineage>
        <taxon>Eukaryota</taxon>
        <taxon>Fungi</taxon>
        <taxon>Fungi incertae sedis</taxon>
        <taxon>Zoopagomycota</taxon>
        <taxon>Kickxellomycotina</taxon>
        <taxon>Kickxellomycetes</taxon>
        <taxon>Kickxellales</taxon>
        <taxon>Kickxellaceae</taxon>
        <taxon>Coemansia</taxon>
    </lineage>
</organism>
<dbReference type="Gene3D" id="3.30.450.30">
    <property type="entry name" value="Dynein light chain 2a, cytoplasmic"/>
    <property type="match status" value="2"/>
</dbReference>
<feature type="compositionally biased region" description="Basic and acidic residues" evidence="1">
    <location>
        <begin position="103"/>
        <end position="115"/>
    </location>
</feature>
<dbReference type="Proteomes" id="UP000242474">
    <property type="component" value="Unassembled WGS sequence"/>
</dbReference>
<evidence type="ECO:0000313" key="3">
    <source>
        <dbReference type="Proteomes" id="UP000242474"/>
    </source>
</evidence>
<gene>
    <name evidence="2" type="ORF">COEREDRAFT_80122</name>
</gene>
<proteinExistence type="predicted"/>
<evidence type="ECO:0000313" key="2">
    <source>
        <dbReference type="EMBL" id="PIA18224.1"/>
    </source>
</evidence>
<keyword evidence="3" id="KW-1185">Reference proteome</keyword>